<feature type="domain" description="TRAF-type" evidence="6">
    <location>
        <begin position="100"/>
        <end position="144"/>
    </location>
</feature>
<dbReference type="InterPro" id="IPR001293">
    <property type="entry name" value="Znf_TRAF"/>
</dbReference>
<evidence type="ECO:0000259" key="5">
    <source>
        <dbReference type="PROSITE" id="PS50089"/>
    </source>
</evidence>
<dbReference type="PROSITE" id="PS50089">
    <property type="entry name" value="ZF_RING_2"/>
    <property type="match status" value="1"/>
</dbReference>
<dbReference type="InterPro" id="IPR017907">
    <property type="entry name" value="Znf_RING_CS"/>
</dbReference>
<feature type="domain" description="RING-type" evidence="5">
    <location>
        <begin position="19"/>
        <end position="57"/>
    </location>
</feature>
<dbReference type="Pfam" id="PF13923">
    <property type="entry name" value="zf-C3HC4_2"/>
    <property type="match status" value="1"/>
</dbReference>
<name>A0A3B3R3K8_9TELE</name>
<keyword evidence="9" id="KW-1185">Reference proteome</keyword>
<dbReference type="GO" id="GO:0008270">
    <property type="term" value="F:zinc ion binding"/>
    <property type="evidence" value="ECO:0007669"/>
    <property type="project" value="UniProtKB-KW"/>
</dbReference>
<dbReference type="GeneTree" id="ENSGT00530000063647"/>
<evidence type="ECO:0000313" key="9">
    <source>
        <dbReference type="Proteomes" id="UP000261540"/>
    </source>
</evidence>
<dbReference type="SUPFAM" id="SSF49599">
    <property type="entry name" value="TRAF domain-like"/>
    <property type="match status" value="1"/>
</dbReference>
<evidence type="ECO:0000256" key="1">
    <source>
        <dbReference type="ARBA" id="ARBA00022723"/>
    </source>
</evidence>
<evidence type="ECO:0000259" key="6">
    <source>
        <dbReference type="PROSITE" id="PS50145"/>
    </source>
</evidence>
<keyword evidence="3 4" id="KW-0862">Zinc</keyword>
<accession>A0A3B3R3K8</accession>
<dbReference type="Proteomes" id="UP000261540">
    <property type="component" value="Unplaced"/>
</dbReference>
<sequence>SGGYDVEYFVDSPGHDLICPICQGVLRCPVRVGCHHIFCKKCILQWLRRKESCPCCRKPIRRNLIFLMFKLSKSIGRLKVKCRNAALGCPATFPLAQQYSHSTQCLFEVVPCPQQGCGAQVRRGELQAHAELCEHQCRPCPMGCGSVLSQQDHERHNCYRQLQQELEARQEAQRVAVTGLQRQIRKIESTMTRMRSQVGLLRKSLGVKDNQEGAAE</sequence>
<keyword evidence="2 4" id="KW-0863">Zinc-finger</keyword>
<dbReference type="SUPFAM" id="SSF57850">
    <property type="entry name" value="RING/U-box"/>
    <property type="match status" value="1"/>
</dbReference>
<reference evidence="8" key="1">
    <citation type="submission" date="2025-08" db="UniProtKB">
        <authorList>
            <consortium name="Ensembl"/>
        </authorList>
    </citation>
    <scope>IDENTIFICATION</scope>
</reference>
<protein>
    <submittedName>
        <fullName evidence="8">Ring finger protein 151</fullName>
    </submittedName>
</protein>
<proteinExistence type="predicted"/>
<dbReference type="SMART" id="SM00184">
    <property type="entry name" value="RING"/>
    <property type="match status" value="1"/>
</dbReference>
<keyword evidence="1 4" id="KW-0479">Metal-binding</keyword>
<dbReference type="Ensembl" id="ENSPKIT00000036666.1">
    <property type="protein sequence ID" value="ENSPKIP00000012276.1"/>
    <property type="gene ID" value="ENSPKIG00000000126.1"/>
</dbReference>
<evidence type="ECO:0000256" key="4">
    <source>
        <dbReference type="PROSITE-ProRule" id="PRU00207"/>
    </source>
</evidence>
<evidence type="ECO:0000313" key="8">
    <source>
        <dbReference type="Ensembl" id="ENSPKIP00000012276.1"/>
    </source>
</evidence>
<dbReference type="PROSITE" id="PS51081">
    <property type="entry name" value="ZF_SIAH"/>
    <property type="match status" value="1"/>
</dbReference>
<dbReference type="PANTHER" id="PTHR10131">
    <property type="entry name" value="TNF RECEPTOR ASSOCIATED FACTOR"/>
    <property type="match status" value="1"/>
</dbReference>
<dbReference type="PROSITE" id="PS50145">
    <property type="entry name" value="ZF_TRAF"/>
    <property type="match status" value="1"/>
</dbReference>
<feature type="domain" description="SIAH-type" evidence="7">
    <location>
        <begin position="77"/>
        <end position="135"/>
    </location>
</feature>
<feature type="zinc finger region" description="TRAF-type" evidence="4">
    <location>
        <begin position="100"/>
        <end position="144"/>
    </location>
</feature>
<dbReference type="AlphaFoldDB" id="A0A3B3R3K8"/>
<evidence type="ECO:0000259" key="7">
    <source>
        <dbReference type="PROSITE" id="PS51081"/>
    </source>
</evidence>
<organism evidence="8 9">
    <name type="scientific">Paramormyrops kingsleyae</name>
    <dbReference type="NCBI Taxonomy" id="1676925"/>
    <lineage>
        <taxon>Eukaryota</taxon>
        <taxon>Metazoa</taxon>
        <taxon>Chordata</taxon>
        <taxon>Craniata</taxon>
        <taxon>Vertebrata</taxon>
        <taxon>Euteleostomi</taxon>
        <taxon>Actinopterygii</taxon>
        <taxon>Neopterygii</taxon>
        <taxon>Teleostei</taxon>
        <taxon>Osteoglossocephala</taxon>
        <taxon>Osteoglossomorpha</taxon>
        <taxon>Osteoglossiformes</taxon>
        <taxon>Mormyridae</taxon>
        <taxon>Paramormyrops</taxon>
    </lineage>
</organism>
<dbReference type="InterPro" id="IPR013083">
    <property type="entry name" value="Znf_RING/FYVE/PHD"/>
</dbReference>
<dbReference type="InterPro" id="IPR001841">
    <property type="entry name" value="Znf_RING"/>
</dbReference>
<dbReference type="PANTHER" id="PTHR10131:SF94">
    <property type="entry name" value="TNF RECEPTOR-ASSOCIATED FACTOR 4"/>
    <property type="match status" value="1"/>
</dbReference>
<dbReference type="Gene3D" id="3.30.40.10">
    <property type="entry name" value="Zinc/RING finger domain, C3HC4 (zinc finger)"/>
    <property type="match status" value="2"/>
</dbReference>
<evidence type="ECO:0000256" key="2">
    <source>
        <dbReference type="ARBA" id="ARBA00022771"/>
    </source>
</evidence>
<evidence type="ECO:0000256" key="3">
    <source>
        <dbReference type="ARBA" id="ARBA00022833"/>
    </source>
</evidence>
<dbReference type="InterPro" id="IPR013010">
    <property type="entry name" value="Znf_SIAH"/>
</dbReference>
<dbReference type="PROSITE" id="PS00518">
    <property type="entry name" value="ZF_RING_1"/>
    <property type="match status" value="1"/>
</dbReference>
<dbReference type="STRING" id="1676925.ENSPKIP00000012276"/>
<reference evidence="8" key="2">
    <citation type="submission" date="2025-09" db="UniProtKB">
        <authorList>
            <consortium name="Ensembl"/>
        </authorList>
    </citation>
    <scope>IDENTIFICATION</scope>
</reference>